<dbReference type="PRINTS" id="PR00038">
    <property type="entry name" value="HTHLUXR"/>
</dbReference>
<dbReference type="SMART" id="SM00421">
    <property type="entry name" value="HTH_LUXR"/>
    <property type="match status" value="1"/>
</dbReference>
<dbReference type="InterPro" id="IPR013325">
    <property type="entry name" value="RNA_pol_sigma_r2"/>
</dbReference>
<reference evidence="8" key="1">
    <citation type="submission" date="2012-02" db="EMBL/GenBank/DDBJ databases">
        <title>The complete genome of Solitalea canadensis DSM 3403.</title>
        <authorList>
            <consortium name="US DOE Joint Genome Institute (JGI-PGF)"/>
            <person name="Lucas S."/>
            <person name="Copeland A."/>
            <person name="Lapidus A."/>
            <person name="Glavina del Rio T."/>
            <person name="Dalin E."/>
            <person name="Tice H."/>
            <person name="Bruce D."/>
            <person name="Goodwin L."/>
            <person name="Pitluck S."/>
            <person name="Peters L."/>
            <person name="Ovchinnikova G."/>
            <person name="Lu M."/>
            <person name="Kyrpides N."/>
            <person name="Mavromatis K."/>
            <person name="Ivanova N."/>
            <person name="Brettin T."/>
            <person name="Detter J.C."/>
            <person name="Han C."/>
            <person name="Larimer F."/>
            <person name="Land M."/>
            <person name="Hauser L."/>
            <person name="Markowitz V."/>
            <person name="Cheng J.-F."/>
            <person name="Hugenholtz P."/>
            <person name="Woyke T."/>
            <person name="Wu D."/>
            <person name="Spring S."/>
            <person name="Schroeder M."/>
            <person name="Kopitz M."/>
            <person name="Brambilla E."/>
            <person name="Klenk H.-P."/>
            <person name="Eisen J.A."/>
        </authorList>
    </citation>
    <scope>NUCLEOTIDE SEQUENCE</scope>
    <source>
        <strain evidence="8">DSM 3403</strain>
    </source>
</reference>
<dbReference type="PANTHER" id="PTHR43133">
    <property type="entry name" value="RNA POLYMERASE ECF-TYPE SIGMA FACTO"/>
    <property type="match status" value="1"/>
</dbReference>
<evidence type="ECO:0000256" key="3">
    <source>
        <dbReference type="ARBA" id="ARBA00023015"/>
    </source>
</evidence>
<dbReference type="GO" id="GO:0003677">
    <property type="term" value="F:DNA binding"/>
    <property type="evidence" value="ECO:0007669"/>
    <property type="project" value="InterPro"/>
</dbReference>
<accession>H8KUW3</accession>
<dbReference type="InterPro" id="IPR039425">
    <property type="entry name" value="RNA_pol_sigma-70-like"/>
</dbReference>
<feature type="domain" description="HTH luxR-type" evidence="7">
    <location>
        <begin position="134"/>
        <end position="190"/>
    </location>
</feature>
<evidence type="ECO:0000256" key="6">
    <source>
        <dbReference type="ARBA" id="ARBA00024701"/>
    </source>
</evidence>
<dbReference type="SUPFAM" id="SSF46894">
    <property type="entry name" value="C-terminal effector domain of the bipartite response regulators"/>
    <property type="match status" value="1"/>
</dbReference>
<evidence type="ECO:0000313" key="8">
    <source>
        <dbReference type="EMBL" id="AFD07663.1"/>
    </source>
</evidence>
<dbReference type="NCBIfam" id="TIGR02985">
    <property type="entry name" value="Sig70_bacteroi1"/>
    <property type="match status" value="1"/>
</dbReference>
<dbReference type="Pfam" id="PF00196">
    <property type="entry name" value="GerE"/>
    <property type="match status" value="1"/>
</dbReference>
<gene>
    <name evidence="8" type="ordered locus">Solca_2629</name>
</gene>
<dbReference type="Gene3D" id="1.10.1740.10">
    <property type="match status" value="1"/>
</dbReference>
<dbReference type="GO" id="GO:0006352">
    <property type="term" value="P:DNA-templated transcription initiation"/>
    <property type="evidence" value="ECO:0007669"/>
    <property type="project" value="InterPro"/>
</dbReference>
<dbReference type="EMBL" id="CP003349">
    <property type="protein sequence ID" value="AFD07663.1"/>
    <property type="molecule type" value="Genomic_DNA"/>
</dbReference>
<evidence type="ECO:0000256" key="5">
    <source>
        <dbReference type="ARBA" id="ARBA00023163"/>
    </source>
</evidence>
<evidence type="ECO:0000256" key="2">
    <source>
        <dbReference type="ARBA" id="ARBA00021245"/>
    </source>
</evidence>
<evidence type="ECO:0000256" key="4">
    <source>
        <dbReference type="ARBA" id="ARBA00023082"/>
    </source>
</evidence>
<dbReference type="InterPro" id="IPR014284">
    <property type="entry name" value="RNA_pol_sigma-70_dom"/>
</dbReference>
<keyword evidence="5" id="KW-0804">Transcription</keyword>
<dbReference type="Proteomes" id="UP000007590">
    <property type="component" value="Chromosome"/>
</dbReference>
<sequence>MIFPKDQIDQNKKSVINSVSRKEETINFKEIYRTYFNSLVNFTQRFIGEYDASVDIVQETFISLWNRGEELSEVESVKSFLYTTARNKSLNHLRHLKIRDKYYQEELLEKENNVFYEHSLIEEETYRLIIKVIQENLNEQCQKVLKLSLKGAKNHEVADLLHISVNTVKYHKKNAYKVLKLKLQDIYLWGAFIYLFTRS</sequence>
<evidence type="ECO:0000259" key="7">
    <source>
        <dbReference type="SMART" id="SM00421"/>
    </source>
</evidence>
<proteinExistence type="inferred from homology"/>
<dbReference type="KEGG" id="scn:Solca_2629"/>
<evidence type="ECO:0000256" key="1">
    <source>
        <dbReference type="ARBA" id="ARBA00007788"/>
    </source>
</evidence>
<dbReference type="InterPro" id="IPR036388">
    <property type="entry name" value="WH-like_DNA-bd_sf"/>
</dbReference>
<keyword evidence="9" id="KW-1185">Reference proteome</keyword>
<protein>
    <recommendedName>
        <fullName evidence="2">RNA polymerase sigma factor SigS</fullName>
    </recommendedName>
</protein>
<dbReference type="Pfam" id="PF04542">
    <property type="entry name" value="Sigma70_r2"/>
    <property type="match status" value="1"/>
</dbReference>
<comment type="similarity">
    <text evidence="1">Belongs to the sigma-70 factor family.</text>
</comment>
<dbReference type="Gene3D" id="1.10.10.10">
    <property type="entry name" value="Winged helix-like DNA-binding domain superfamily/Winged helix DNA-binding domain"/>
    <property type="match status" value="1"/>
</dbReference>
<comment type="function">
    <text evidence="6">Sigma factors are initiation factors that promote the attachment of RNA polymerase to specific initiation sites and are then released. Sigma-S contributes to the protection against external stress, thus playing a role in cellular fitness and survival.</text>
</comment>
<dbReference type="eggNOG" id="COG1595">
    <property type="taxonomic scope" value="Bacteria"/>
</dbReference>
<keyword evidence="3" id="KW-0805">Transcription regulation</keyword>
<name>H8KUW3_SOLCM</name>
<dbReference type="NCBIfam" id="TIGR02937">
    <property type="entry name" value="sigma70-ECF"/>
    <property type="match status" value="1"/>
</dbReference>
<dbReference type="STRING" id="929556.Solca_2629"/>
<dbReference type="InterPro" id="IPR007627">
    <property type="entry name" value="RNA_pol_sigma70_r2"/>
</dbReference>
<keyword evidence="4" id="KW-0731">Sigma factor</keyword>
<dbReference type="HOGENOM" id="CLU_047691_4_1_10"/>
<dbReference type="PANTHER" id="PTHR43133:SF46">
    <property type="entry name" value="RNA POLYMERASE SIGMA-70 FACTOR ECF SUBFAMILY"/>
    <property type="match status" value="1"/>
</dbReference>
<dbReference type="InterPro" id="IPR016032">
    <property type="entry name" value="Sig_transdc_resp-reg_C-effctor"/>
</dbReference>
<organism evidence="8 9">
    <name type="scientific">Solitalea canadensis (strain ATCC 29591 / DSM 3403 / JCM 21819 / LMG 8368 / NBRC 15130 / NCIMB 12057 / USAM 9D)</name>
    <name type="common">Flexibacter canadensis</name>
    <dbReference type="NCBI Taxonomy" id="929556"/>
    <lineage>
        <taxon>Bacteria</taxon>
        <taxon>Pseudomonadati</taxon>
        <taxon>Bacteroidota</taxon>
        <taxon>Sphingobacteriia</taxon>
        <taxon>Sphingobacteriales</taxon>
        <taxon>Sphingobacteriaceae</taxon>
        <taxon>Solitalea</taxon>
    </lineage>
</organism>
<evidence type="ECO:0000313" key="9">
    <source>
        <dbReference type="Proteomes" id="UP000007590"/>
    </source>
</evidence>
<dbReference type="InterPro" id="IPR014327">
    <property type="entry name" value="RNA_pol_sigma70_bacteroid"/>
</dbReference>
<dbReference type="AlphaFoldDB" id="H8KUW3"/>
<dbReference type="InterPro" id="IPR000792">
    <property type="entry name" value="Tscrpt_reg_LuxR_C"/>
</dbReference>
<dbReference type="GO" id="GO:0016987">
    <property type="term" value="F:sigma factor activity"/>
    <property type="evidence" value="ECO:0007669"/>
    <property type="project" value="UniProtKB-KW"/>
</dbReference>
<dbReference type="SUPFAM" id="SSF88946">
    <property type="entry name" value="Sigma2 domain of RNA polymerase sigma factors"/>
    <property type="match status" value="1"/>
</dbReference>